<reference evidence="14 15" key="1">
    <citation type="submission" date="2018-06" db="EMBL/GenBank/DDBJ databases">
        <authorList>
            <consortium name="Pathogen Informatics"/>
            <person name="Doyle S."/>
        </authorList>
    </citation>
    <scope>NUCLEOTIDE SEQUENCE [LARGE SCALE GENOMIC DNA]</scope>
    <source>
        <strain evidence="14 15">NCTC10252</strain>
    </source>
</reference>
<keyword evidence="14" id="KW-0346">Stress response</keyword>
<keyword evidence="11 12" id="KW-0472">Membrane</keyword>
<evidence type="ECO:0000256" key="11">
    <source>
        <dbReference type="ARBA" id="ARBA00023136"/>
    </source>
</evidence>
<protein>
    <submittedName>
        <fullName evidence="14">Heat shock protein HtpX</fullName>
    </submittedName>
</protein>
<keyword evidence="9 12" id="KW-1133">Transmembrane helix</keyword>
<feature type="domain" description="Peptidase M48" evidence="13">
    <location>
        <begin position="224"/>
        <end position="403"/>
    </location>
</feature>
<evidence type="ECO:0000313" key="14">
    <source>
        <dbReference type="EMBL" id="SUF58076.1"/>
    </source>
</evidence>
<accession>A0A379QRA2</accession>
<evidence type="ECO:0000256" key="10">
    <source>
        <dbReference type="ARBA" id="ARBA00023049"/>
    </source>
</evidence>
<keyword evidence="4" id="KW-0645">Protease</keyword>
<dbReference type="Proteomes" id="UP000254597">
    <property type="component" value="Unassembled WGS sequence"/>
</dbReference>
<evidence type="ECO:0000256" key="9">
    <source>
        <dbReference type="ARBA" id="ARBA00022989"/>
    </source>
</evidence>
<dbReference type="GO" id="GO:0046872">
    <property type="term" value="F:metal ion binding"/>
    <property type="evidence" value="ECO:0007669"/>
    <property type="project" value="UniProtKB-KW"/>
</dbReference>
<feature type="transmembrane region" description="Helical" evidence="12">
    <location>
        <begin position="475"/>
        <end position="493"/>
    </location>
</feature>
<evidence type="ECO:0000313" key="15">
    <source>
        <dbReference type="Proteomes" id="UP000254597"/>
    </source>
</evidence>
<dbReference type="InterPro" id="IPR050083">
    <property type="entry name" value="HtpX_protease"/>
</dbReference>
<evidence type="ECO:0000256" key="4">
    <source>
        <dbReference type="ARBA" id="ARBA00022670"/>
    </source>
</evidence>
<keyword evidence="7" id="KW-0378">Hydrolase</keyword>
<evidence type="ECO:0000259" key="13">
    <source>
        <dbReference type="Pfam" id="PF01435"/>
    </source>
</evidence>
<evidence type="ECO:0000256" key="12">
    <source>
        <dbReference type="SAM" id="Phobius"/>
    </source>
</evidence>
<evidence type="ECO:0000256" key="2">
    <source>
        <dbReference type="ARBA" id="ARBA00004651"/>
    </source>
</evidence>
<organism evidence="14 15">
    <name type="scientific">Salmonella enterica</name>
    <name type="common">Salmonella choleraesuis</name>
    <dbReference type="NCBI Taxonomy" id="28901"/>
    <lineage>
        <taxon>Bacteria</taxon>
        <taxon>Pseudomonadati</taxon>
        <taxon>Pseudomonadota</taxon>
        <taxon>Gammaproteobacteria</taxon>
        <taxon>Enterobacterales</taxon>
        <taxon>Enterobacteriaceae</taxon>
        <taxon>Salmonella</taxon>
    </lineage>
</organism>
<evidence type="ECO:0000256" key="3">
    <source>
        <dbReference type="ARBA" id="ARBA00022475"/>
    </source>
</evidence>
<comment type="cofactor">
    <cofactor evidence="1">
        <name>Zn(2+)</name>
        <dbReference type="ChEBI" id="CHEBI:29105"/>
    </cofactor>
</comment>
<evidence type="ECO:0000256" key="8">
    <source>
        <dbReference type="ARBA" id="ARBA00022833"/>
    </source>
</evidence>
<feature type="transmembrane region" description="Helical" evidence="12">
    <location>
        <begin position="125"/>
        <end position="143"/>
    </location>
</feature>
<dbReference type="GO" id="GO:0004222">
    <property type="term" value="F:metalloendopeptidase activity"/>
    <property type="evidence" value="ECO:0007669"/>
    <property type="project" value="InterPro"/>
</dbReference>
<keyword evidence="5 12" id="KW-0812">Transmembrane</keyword>
<dbReference type="AlphaFoldDB" id="A0A379QRA2"/>
<dbReference type="CDD" id="cd07328">
    <property type="entry name" value="M48_Ste24p_like"/>
    <property type="match status" value="1"/>
</dbReference>
<gene>
    <name evidence="14" type="ORF">NCTC10252_03375</name>
</gene>
<comment type="subcellular location">
    <subcellularLocation>
        <location evidence="2">Cell membrane</location>
        <topology evidence="2">Multi-pass membrane protein</topology>
    </subcellularLocation>
</comment>
<dbReference type="InterPro" id="IPR001915">
    <property type="entry name" value="Peptidase_M48"/>
</dbReference>
<evidence type="ECO:0000256" key="6">
    <source>
        <dbReference type="ARBA" id="ARBA00022723"/>
    </source>
</evidence>
<proteinExistence type="predicted"/>
<feature type="transmembrane region" description="Helical" evidence="12">
    <location>
        <begin position="7"/>
        <end position="25"/>
    </location>
</feature>
<dbReference type="GO" id="GO:0005886">
    <property type="term" value="C:plasma membrane"/>
    <property type="evidence" value="ECO:0007669"/>
    <property type="project" value="UniProtKB-SubCell"/>
</dbReference>
<keyword evidence="10" id="KW-0482">Metalloprotease</keyword>
<feature type="transmembrane region" description="Helical" evidence="12">
    <location>
        <begin position="37"/>
        <end position="66"/>
    </location>
</feature>
<name>A0A379QRA2_SALER</name>
<feature type="transmembrane region" description="Helical" evidence="12">
    <location>
        <begin position="499"/>
        <end position="521"/>
    </location>
</feature>
<evidence type="ECO:0000256" key="7">
    <source>
        <dbReference type="ARBA" id="ARBA00022801"/>
    </source>
</evidence>
<keyword evidence="6" id="KW-0479">Metal-binding</keyword>
<keyword evidence="3" id="KW-1003">Cell membrane</keyword>
<dbReference type="Gene3D" id="3.30.2010.10">
    <property type="entry name" value="Metalloproteases ('zincins'), catalytic domain"/>
    <property type="match status" value="1"/>
</dbReference>
<keyword evidence="8" id="KW-0862">Zinc</keyword>
<dbReference type="PANTHER" id="PTHR43221:SF1">
    <property type="entry name" value="PROTEASE HTPX"/>
    <property type="match status" value="1"/>
</dbReference>
<dbReference type="Pfam" id="PF01435">
    <property type="entry name" value="Peptidase_M48"/>
    <property type="match status" value="1"/>
</dbReference>
<feature type="transmembrane region" description="Helical" evidence="12">
    <location>
        <begin position="87"/>
        <end position="113"/>
    </location>
</feature>
<dbReference type="GO" id="GO:0006508">
    <property type="term" value="P:proteolysis"/>
    <property type="evidence" value="ECO:0007669"/>
    <property type="project" value="UniProtKB-KW"/>
</dbReference>
<evidence type="ECO:0000256" key="5">
    <source>
        <dbReference type="ARBA" id="ARBA00022692"/>
    </source>
</evidence>
<dbReference type="PANTHER" id="PTHR43221">
    <property type="entry name" value="PROTEASE HTPX"/>
    <property type="match status" value="1"/>
</dbReference>
<evidence type="ECO:0000256" key="1">
    <source>
        <dbReference type="ARBA" id="ARBA00001947"/>
    </source>
</evidence>
<dbReference type="EMBL" id="UGWP01000004">
    <property type="protein sequence ID" value="SUF58076.1"/>
    <property type="molecule type" value="Genomic_DNA"/>
</dbReference>
<sequence length="641" mass="71851">MEWKRILSLFSIPVVIIIYGLWQCWRASSGDDIADDLRIALAVLALFLTGVDILIVGCGVAICTSSARASRESQTRLVKKFNTCRRLLPFLMLGEILFCGLAVVCLIFSEMIWASAYVVMNAGGIKFMLLMIMAIGAILWMLIKSLLSTRKCFASFKPQDSLVSGICLRESDSPELWQWVRQLSQKGQLISPDNIVVGFLDCFYVTANAVQIEGGERLTGNTLYLPLTYMALLEESEIAAVVGHELGHFTGEDTQYSLRFMPLYSGMQNSIEQMANNAQASWIDRLVLVPALNMASWFLMTFHETVSYWSRIREHAADEAGARAASSHAFSTALLKISALDGYIDRAFEDIFYHQKENQNVIASLSGVLKKAQPLDILSGIDNEISHPMDSHPTTRSRIAALNVELSDELLKQASTIVLPEENTFFNQHFGKLARSFGESFVQKSKPKAAANRKALEDDAGLATESVDLWAKKSFSYNLLVISLALVVIGLGLCLFTDASFFCWLILVIGLGFLPLCKVYFKRMKSPYFTLTSEHITSRYLPNPLPLQRIANCEVQSASNYMTIKLWLTDGNTYGIPTKRFMQVFRYQPGKNTVLIHLPAPYLYRDGDKVELEALAMWNLLGQYIESSRARAMLQQIEREI</sequence>